<gene>
    <name evidence="6" type="ORF">METZ01_LOCUS8008</name>
</gene>
<dbReference type="PANTHER" id="PTHR32432">
    <property type="entry name" value="CELL DIVISION PROTEIN FTSA-RELATED"/>
    <property type="match status" value="1"/>
</dbReference>
<protein>
    <recommendedName>
        <fullName evidence="5">SHS2 domain-containing protein</fullName>
    </recommendedName>
</protein>
<dbReference type="CDD" id="cd24048">
    <property type="entry name" value="ASKHA_NBD_FtsA"/>
    <property type="match status" value="1"/>
</dbReference>
<organism evidence="6">
    <name type="scientific">marine metagenome</name>
    <dbReference type="NCBI Taxonomy" id="408172"/>
    <lineage>
        <taxon>unclassified sequences</taxon>
        <taxon>metagenomes</taxon>
        <taxon>ecological metagenomes</taxon>
    </lineage>
</organism>
<sequence length="410" mass="44053">MSRNNGNEIIAALDIGTSKIVALVAEINEENELKIIGVGQQVSRGLKKGVVVNIDATVDSINGAIRKAEEIADCEINTVFAGIAGSHVRSFDGHGIVKINEGEVSINDINGALDASQAMNIPADQRILHVLPKGYIIDGHEGIREPISMSGVRLEADVHIVTVARSAEENIVKCINRCGLEVQQLVLEQLASSHSVLSEDEKDLGVCLVDIGGGTSDIAIFIDGQIVATKVIPVGGNHVTNDIAYALKTPEKHAEEIKINHACTLSKLKNKNELIEVSSTGDRPSRQIESEQLATVVQARYKELFEVINNEIGKINTERLRAGIVLTGGASQLNGASELAEEILGTDVRVGSPRAMSGTFENVNNPLHATGTGLLWFALEKYENNPDDLVKQKALESPLAKIKSWFDSNL</sequence>
<dbReference type="Gene3D" id="3.30.420.40">
    <property type="match status" value="2"/>
</dbReference>
<dbReference type="PIRSF" id="PIRSF003101">
    <property type="entry name" value="FtsA"/>
    <property type="match status" value="1"/>
</dbReference>
<dbReference type="GO" id="GO:0009898">
    <property type="term" value="C:cytoplasmic side of plasma membrane"/>
    <property type="evidence" value="ECO:0007669"/>
    <property type="project" value="TreeGrafter"/>
</dbReference>
<dbReference type="Gene3D" id="3.30.1490.110">
    <property type="match status" value="1"/>
</dbReference>
<evidence type="ECO:0000259" key="5">
    <source>
        <dbReference type="SMART" id="SM00842"/>
    </source>
</evidence>
<reference evidence="6" key="1">
    <citation type="submission" date="2018-05" db="EMBL/GenBank/DDBJ databases">
        <authorList>
            <person name="Lanie J.A."/>
            <person name="Ng W.-L."/>
            <person name="Kazmierczak K.M."/>
            <person name="Andrzejewski T.M."/>
            <person name="Davidsen T.M."/>
            <person name="Wayne K.J."/>
            <person name="Tettelin H."/>
            <person name="Glass J.I."/>
            <person name="Rusch D."/>
            <person name="Podicherti R."/>
            <person name="Tsui H.-C.T."/>
            <person name="Winkler M.E."/>
        </authorList>
    </citation>
    <scope>NUCLEOTIDE SEQUENCE</scope>
</reference>
<name>A0A381NM12_9ZZZZ</name>
<dbReference type="SUPFAM" id="SSF53067">
    <property type="entry name" value="Actin-like ATPase domain"/>
    <property type="match status" value="2"/>
</dbReference>
<dbReference type="InterPro" id="IPR050696">
    <property type="entry name" value="FtsA/MreB"/>
</dbReference>
<dbReference type="InterPro" id="IPR043129">
    <property type="entry name" value="ATPase_NBD"/>
</dbReference>
<dbReference type="GO" id="GO:0032153">
    <property type="term" value="C:cell division site"/>
    <property type="evidence" value="ECO:0007669"/>
    <property type="project" value="TreeGrafter"/>
</dbReference>
<keyword evidence="1" id="KW-1003">Cell membrane</keyword>
<dbReference type="EMBL" id="UINC01000431">
    <property type="protein sequence ID" value="SUZ55154.1"/>
    <property type="molecule type" value="Genomic_DNA"/>
</dbReference>
<dbReference type="AlphaFoldDB" id="A0A381NM12"/>
<dbReference type="SMART" id="SM00842">
    <property type="entry name" value="FtsA"/>
    <property type="match status" value="1"/>
</dbReference>
<feature type="domain" description="SHS2" evidence="5">
    <location>
        <begin position="10"/>
        <end position="196"/>
    </location>
</feature>
<keyword evidence="2" id="KW-0132">Cell division</keyword>
<dbReference type="HAMAP" id="MF_02033">
    <property type="entry name" value="FtsA"/>
    <property type="match status" value="1"/>
</dbReference>
<dbReference type="NCBIfam" id="TIGR01174">
    <property type="entry name" value="ftsA"/>
    <property type="match status" value="1"/>
</dbReference>
<dbReference type="PANTHER" id="PTHR32432:SF4">
    <property type="entry name" value="CELL DIVISION PROTEIN FTSA"/>
    <property type="match status" value="1"/>
</dbReference>
<dbReference type="InterPro" id="IPR020823">
    <property type="entry name" value="Cell_div_FtsA"/>
</dbReference>
<dbReference type="Pfam" id="PF02491">
    <property type="entry name" value="SHS2_FTSA"/>
    <property type="match status" value="1"/>
</dbReference>
<keyword evidence="3" id="KW-0472">Membrane</keyword>
<dbReference type="InterPro" id="IPR003494">
    <property type="entry name" value="SHS2_FtsA"/>
</dbReference>
<keyword evidence="4" id="KW-0131">Cell cycle</keyword>
<evidence type="ECO:0000313" key="6">
    <source>
        <dbReference type="EMBL" id="SUZ55154.1"/>
    </source>
</evidence>
<accession>A0A381NM12</accession>
<evidence type="ECO:0000256" key="4">
    <source>
        <dbReference type="ARBA" id="ARBA00023306"/>
    </source>
</evidence>
<dbReference type="Pfam" id="PF14450">
    <property type="entry name" value="FtsA"/>
    <property type="match status" value="1"/>
</dbReference>
<dbReference type="GO" id="GO:0051301">
    <property type="term" value="P:cell division"/>
    <property type="evidence" value="ECO:0007669"/>
    <property type="project" value="UniProtKB-KW"/>
</dbReference>
<evidence type="ECO:0000256" key="1">
    <source>
        <dbReference type="ARBA" id="ARBA00022475"/>
    </source>
</evidence>
<evidence type="ECO:0000256" key="2">
    <source>
        <dbReference type="ARBA" id="ARBA00022618"/>
    </source>
</evidence>
<proteinExistence type="inferred from homology"/>
<evidence type="ECO:0000256" key="3">
    <source>
        <dbReference type="ARBA" id="ARBA00023136"/>
    </source>
</evidence>